<name>A0A8H7QSZ5_9FUNG</name>
<accession>A0A8H7QSZ5</accession>
<dbReference type="AlphaFoldDB" id="A0A8H7QSZ5"/>
<dbReference type="OrthoDB" id="10589589at2759"/>
<sequence>MHYFNHVPRALQMFGPTRLISARPLERMIGKLKRNIRSKKSPADNSYNSVLNHFADSYKKIPKTNENFRNTTNIEYKSSQTKAMTSVVFKTDTAVDTHQDELIKGYQTRKYGILKMMFDTGVDKCCLVNVVSPIDVNEYGVHYYNPSNCTYRWKIIKLSEIIAYRIEILSINDRYPQMINLLWKE</sequence>
<reference evidence="1" key="1">
    <citation type="submission" date="2020-12" db="EMBL/GenBank/DDBJ databases">
        <title>Metabolic potential, ecology and presence of endohyphal bacteria is reflected in genomic diversity of Mucoromycotina.</title>
        <authorList>
            <person name="Muszewska A."/>
            <person name="Okrasinska A."/>
            <person name="Steczkiewicz K."/>
            <person name="Drgas O."/>
            <person name="Orlowska M."/>
            <person name="Perlinska-Lenart U."/>
            <person name="Aleksandrzak-Piekarczyk T."/>
            <person name="Szatraj K."/>
            <person name="Zielenkiewicz U."/>
            <person name="Pilsyk S."/>
            <person name="Malc E."/>
            <person name="Mieczkowski P."/>
            <person name="Kruszewska J.S."/>
            <person name="Biernat P."/>
            <person name="Pawlowska J."/>
        </authorList>
    </citation>
    <scope>NUCLEOTIDE SEQUENCE</scope>
    <source>
        <strain evidence="1">CBS 226.32</strain>
    </source>
</reference>
<keyword evidence="2" id="KW-1185">Reference proteome</keyword>
<protein>
    <submittedName>
        <fullName evidence="1">Uncharacterized protein</fullName>
    </submittedName>
</protein>
<dbReference type="EMBL" id="JAEPRC010000394">
    <property type="protein sequence ID" value="KAG2198239.1"/>
    <property type="molecule type" value="Genomic_DNA"/>
</dbReference>
<evidence type="ECO:0000313" key="2">
    <source>
        <dbReference type="Proteomes" id="UP000650833"/>
    </source>
</evidence>
<gene>
    <name evidence="1" type="ORF">INT46_009018</name>
</gene>
<evidence type="ECO:0000313" key="1">
    <source>
        <dbReference type="EMBL" id="KAG2198239.1"/>
    </source>
</evidence>
<dbReference type="Proteomes" id="UP000650833">
    <property type="component" value="Unassembled WGS sequence"/>
</dbReference>
<comment type="caution">
    <text evidence="1">The sequence shown here is derived from an EMBL/GenBank/DDBJ whole genome shotgun (WGS) entry which is preliminary data.</text>
</comment>
<organism evidence="1 2">
    <name type="scientific">Mucor plumbeus</name>
    <dbReference type="NCBI Taxonomy" id="97098"/>
    <lineage>
        <taxon>Eukaryota</taxon>
        <taxon>Fungi</taxon>
        <taxon>Fungi incertae sedis</taxon>
        <taxon>Mucoromycota</taxon>
        <taxon>Mucoromycotina</taxon>
        <taxon>Mucoromycetes</taxon>
        <taxon>Mucorales</taxon>
        <taxon>Mucorineae</taxon>
        <taxon>Mucoraceae</taxon>
        <taxon>Mucor</taxon>
    </lineage>
</organism>
<proteinExistence type="predicted"/>